<dbReference type="Proteomes" id="UP000030428">
    <property type="component" value="Unassembled WGS sequence"/>
</dbReference>
<protein>
    <recommendedName>
        <fullName evidence="3">Transposase</fullName>
    </recommendedName>
</protein>
<evidence type="ECO:0008006" key="3">
    <source>
        <dbReference type="Google" id="ProtNLM"/>
    </source>
</evidence>
<evidence type="ECO:0000313" key="2">
    <source>
        <dbReference type="Proteomes" id="UP000030428"/>
    </source>
</evidence>
<organism evidence="1 2">
    <name type="scientific">Candidatus Thiomargarita nelsonii</name>
    <dbReference type="NCBI Taxonomy" id="1003181"/>
    <lineage>
        <taxon>Bacteria</taxon>
        <taxon>Pseudomonadati</taxon>
        <taxon>Pseudomonadota</taxon>
        <taxon>Gammaproteobacteria</taxon>
        <taxon>Thiotrichales</taxon>
        <taxon>Thiotrichaceae</taxon>
        <taxon>Thiomargarita</taxon>
    </lineage>
</organism>
<sequence length="62" mass="6675">MDMAVEHDVLETARTDGLQEGKTEKAKAIARNMLAKGLDIALIVETTGLSEEELMAASKSIE</sequence>
<comment type="caution">
    <text evidence="1">The sequence shown here is derived from an EMBL/GenBank/DDBJ whole genome shotgun (WGS) entry which is preliminary data.</text>
</comment>
<gene>
    <name evidence="1" type="ORF">PN36_25410</name>
</gene>
<dbReference type="AlphaFoldDB" id="A0A4E0RPT0"/>
<accession>A0A4E0RPT0</accession>
<reference evidence="1 2" key="1">
    <citation type="journal article" date="2016" name="Front. Microbiol.">
        <title>Single-Cell (Meta-)Genomics of a Dimorphic Candidatus Thiomargarita nelsonii Reveals Genomic Plasticity.</title>
        <authorList>
            <person name="Flood B.E."/>
            <person name="Fliss P."/>
            <person name="Jones D.S."/>
            <person name="Dick G.J."/>
            <person name="Jain S."/>
            <person name="Kaster A.K."/>
            <person name="Winkel M."/>
            <person name="Mussmann M."/>
            <person name="Bailey J."/>
        </authorList>
    </citation>
    <scope>NUCLEOTIDE SEQUENCE [LARGE SCALE GENOMIC DNA]</scope>
    <source>
        <strain evidence="1">Hydrate Ridge</strain>
    </source>
</reference>
<keyword evidence="2" id="KW-1185">Reference proteome</keyword>
<dbReference type="EMBL" id="JSZA02000138">
    <property type="protein sequence ID" value="TGO02424.1"/>
    <property type="molecule type" value="Genomic_DNA"/>
</dbReference>
<evidence type="ECO:0000313" key="1">
    <source>
        <dbReference type="EMBL" id="TGO02424.1"/>
    </source>
</evidence>
<name>A0A4E0RPT0_9GAMM</name>
<proteinExistence type="predicted"/>